<dbReference type="AlphaFoldDB" id="A0A1Y2AWP0"/>
<dbReference type="PANTHER" id="PTHR37534:SF20">
    <property type="entry name" value="PRO1A C6 ZINK-FINGER PROTEIN"/>
    <property type="match status" value="1"/>
</dbReference>
<dbReference type="SMART" id="SM00066">
    <property type="entry name" value="GAL4"/>
    <property type="match status" value="1"/>
</dbReference>
<comment type="subcellular location">
    <subcellularLocation>
        <location evidence="1">Nucleus</location>
    </subcellularLocation>
</comment>
<dbReference type="OrthoDB" id="2561042at2759"/>
<dbReference type="InterPro" id="IPR021858">
    <property type="entry name" value="Fun_TF"/>
</dbReference>
<dbReference type="GO" id="GO:0005634">
    <property type="term" value="C:nucleus"/>
    <property type="evidence" value="ECO:0007669"/>
    <property type="project" value="UniProtKB-SubCell"/>
</dbReference>
<dbReference type="GO" id="GO:0008270">
    <property type="term" value="F:zinc ion binding"/>
    <property type="evidence" value="ECO:0007669"/>
    <property type="project" value="InterPro"/>
</dbReference>
<dbReference type="EMBL" id="MCFC01000042">
    <property type="protein sequence ID" value="ORY26991.1"/>
    <property type="molecule type" value="Genomic_DNA"/>
</dbReference>
<dbReference type="PROSITE" id="PS00463">
    <property type="entry name" value="ZN2_CY6_FUNGAL_1"/>
    <property type="match status" value="1"/>
</dbReference>
<dbReference type="PANTHER" id="PTHR37534">
    <property type="entry name" value="TRANSCRIPTIONAL ACTIVATOR PROTEIN UGA3"/>
    <property type="match status" value="1"/>
</dbReference>
<dbReference type="Gene3D" id="4.10.240.10">
    <property type="entry name" value="Zn(2)-C6 fungal-type DNA-binding domain"/>
    <property type="match status" value="1"/>
</dbReference>
<dbReference type="InterPro" id="IPR001138">
    <property type="entry name" value="Zn2Cys6_DnaBD"/>
</dbReference>
<accession>A0A1Y2AWP0</accession>
<dbReference type="STRING" id="71784.A0A1Y2AWP0"/>
<evidence type="ECO:0000313" key="5">
    <source>
        <dbReference type="EMBL" id="ORY26991.1"/>
    </source>
</evidence>
<dbReference type="InParanoid" id="A0A1Y2AWP0"/>
<keyword evidence="6" id="KW-1185">Reference proteome</keyword>
<comment type="caution">
    <text evidence="5">The sequence shown here is derived from an EMBL/GenBank/DDBJ whole genome shotgun (WGS) entry which is preliminary data.</text>
</comment>
<dbReference type="CDD" id="cd00067">
    <property type="entry name" value="GAL4"/>
    <property type="match status" value="1"/>
</dbReference>
<dbReference type="SUPFAM" id="SSF57701">
    <property type="entry name" value="Zn2/Cys6 DNA-binding domain"/>
    <property type="match status" value="1"/>
</dbReference>
<evidence type="ECO:0000256" key="1">
    <source>
        <dbReference type="ARBA" id="ARBA00004123"/>
    </source>
</evidence>
<dbReference type="Pfam" id="PF11951">
    <property type="entry name" value="Fungal_trans_2"/>
    <property type="match status" value="1"/>
</dbReference>
<dbReference type="Pfam" id="PF00172">
    <property type="entry name" value="Zn_clus"/>
    <property type="match status" value="1"/>
</dbReference>
<dbReference type="Proteomes" id="UP000193986">
    <property type="component" value="Unassembled WGS sequence"/>
</dbReference>
<organism evidence="5 6">
    <name type="scientific">Naematelia encephala</name>
    <dbReference type="NCBI Taxonomy" id="71784"/>
    <lineage>
        <taxon>Eukaryota</taxon>
        <taxon>Fungi</taxon>
        <taxon>Dikarya</taxon>
        <taxon>Basidiomycota</taxon>
        <taxon>Agaricomycotina</taxon>
        <taxon>Tremellomycetes</taxon>
        <taxon>Tremellales</taxon>
        <taxon>Naemateliaceae</taxon>
        <taxon>Naematelia</taxon>
    </lineage>
</organism>
<dbReference type="PROSITE" id="PS50048">
    <property type="entry name" value="ZN2_CY6_FUNGAL_2"/>
    <property type="match status" value="1"/>
</dbReference>
<feature type="region of interest" description="Disordered" evidence="3">
    <location>
        <begin position="72"/>
        <end position="107"/>
    </location>
</feature>
<sequence length="547" mass="61440">MSSDADFDSYKPKFTRTKTGCLRCRKGKHKCDEQRPICRRCQHARGECVYPPPPTRRTRECRDKRIRLQRSEESSRFEELNEDGQTVSVGREGDNDGRMDGSPSITTTPSDLLTLAFPDPLERELMNHLLSYGTIIMYAIAKPNQPVPFLDIAQCLHSRRGTSYETDAVLLSLISIAAVHQASIFTQQEKKYITKLPGGRWGTSSVHTMSPTLDNQTRMRKIGVHCSNASLELCKITMALKMSDGQSTRIETSNVLLSSIVCVIISQVLAGRQQWNEAFRLALGLIETRGGPAKMLADAEEDSRSALLRVRTLLENLVVIDVCHCLATGSAPRLMVEPFAPWWFDYADEVFGPDDHDTVHHSYGVDRGIVELMNRVNILYNERVILTSLADTSYVERHDQKVQDLLLELEVWENSFKEGNLSRLEVGNVTMMHTMRVVIYVDLMGSPHSHPVVQASASAALRLLERSLCLSVVVGLLLPKIILGSMMFDEEGRHRARSLITGLRSTGAYSYDVEEASAMLEQLYTLRDQGQADPSWRTIAKTEILLI</sequence>
<gene>
    <name evidence="5" type="ORF">BCR39DRAFT_246598</name>
</gene>
<evidence type="ECO:0000259" key="4">
    <source>
        <dbReference type="PROSITE" id="PS50048"/>
    </source>
</evidence>
<dbReference type="GO" id="GO:0000981">
    <property type="term" value="F:DNA-binding transcription factor activity, RNA polymerase II-specific"/>
    <property type="evidence" value="ECO:0007669"/>
    <property type="project" value="InterPro"/>
</dbReference>
<evidence type="ECO:0000256" key="2">
    <source>
        <dbReference type="ARBA" id="ARBA00023242"/>
    </source>
</evidence>
<proteinExistence type="predicted"/>
<keyword evidence="2" id="KW-0539">Nucleus</keyword>
<evidence type="ECO:0000256" key="3">
    <source>
        <dbReference type="SAM" id="MobiDB-lite"/>
    </source>
</evidence>
<dbReference type="InterPro" id="IPR036864">
    <property type="entry name" value="Zn2-C6_fun-type_DNA-bd_sf"/>
</dbReference>
<feature type="domain" description="Zn(2)-C6 fungal-type" evidence="4">
    <location>
        <begin position="20"/>
        <end position="50"/>
    </location>
</feature>
<reference evidence="5 6" key="1">
    <citation type="submission" date="2016-07" db="EMBL/GenBank/DDBJ databases">
        <title>Pervasive Adenine N6-methylation of Active Genes in Fungi.</title>
        <authorList>
            <consortium name="DOE Joint Genome Institute"/>
            <person name="Mondo S.J."/>
            <person name="Dannebaum R.O."/>
            <person name="Kuo R.C."/>
            <person name="Labutti K."/>
            <person name="Haridas S."/>
            <person name="Kuo A."/>
            <person name="Salamov A."/>
            <person name="Ahrendt S.R."/>
            <person name="Lipzen A."/>
            <person name="Sullivan W."/>
            <person name="Andreopoulos W.B."/>
            <person name="Clum A."/>
            <person name="Lindquist E."/>
            <person name="Daum C."/>
            <person name="Ramamoorthy G.K."/>
            <person name="Gryganskyi A."/>
            <person name="Culley D."/>
            <person name="Magnuson J.K."/>
            <person name="James T.Y."/>
            <person name="O'Malley M.A."/>
            <person name="Stajich J.E."/>
            <person name="Spatafora J.W."/>
            <person name="Visel A."/>
            <person name="Grigoriev I.V."/>
        </authorList>
    </citation>
    <scope>NUCLEOTIDE SEQUENCE [LARGE SCALE GENOMIC DNA]</scope>
    <source>
        <strain evidence="5 6">68-887.2</strain>
    </source>
</reference>
<evidence type="ECO:0000313" key="6">
    <source>
        <dbReference type="Proteomes" id="UP000193986"/>
    </source>
</evidence>
<protein>
    <submittedName>
        <fullName evidence="5">Fungal-specific transcription factor domain-domain-containing protein</fullName>
    </submittedName>
</protein>
<name>A0A1Y2AWP0_9TREE</name>